<dbReference type="SUPFAM" id="SSF46689">
    <property type="entry name" value="Homeodomain-like"/>
    <property type="match status" value="1"/>
</dbReference>
<dbReference type="SUPFAM" id="SSF101898">
    <property type="entry name" value="NHL repeat"/>
    <property type="match status" value="1"/>
</dbReference>
<feature type="transmembrane region" description="Helical" evidence="13">
    <location>
        <begin position="800"/>
        <end position="825"/>
    </location>
</feature>
<dbReference type="PANTHER" id="PTHR43547:SF2">
    <property type="entry name" value="HYBRID SIGNAL TRANSDUCTION HISTIDINE KINASE C"/>
    <property type="match status" value="1"/>
</dbReference>
<dbReference type="FunFam" id="3.40.50.2300:FF:000138">
    <property type="entry name" value="Two-component system sensor histidine kinase/response regulator"/>
    <property type="match status" value="1"/>
</dbReference>
<dbReference type="Pfam" id="PF02518">
    <property type="entry name" value="HATPase_c"/>
    <property type="match status" value="1"/>
</dbReference>
<dbReference type="Pfam" id="PF00512">
    <property type="entry name" value="HisKA"/>
    <property type="match status" value="1"/>
</dbReference>
<feature type="domain" description="Response regulatory" evidence="16">
    <location>
        <begin position="1107"/>
        <end position="1222"/>
    </location>
</feature>
<dbReference type="Pfam" id="PF12833">
    <property type="entry name" value="HTH_18"/>
    <property type="match status" value="1"/>
</dbReference>
<keyword evidence="9" id="KW-0805">Transcription regulation</keyword>
<evidence type="ECO:0000256" key="1">
    <source>
        <dbReference type="ARBA" id="ARBA00000085"/>
    </source>
</evidence>
<keyword evidence="13" id="KW-1133">Transmembrane helix</keyword>
<gene>
    <name evidence="17" type="ORF">PEDI_47350</name>
</gene>
<evidence type="ECO:0000256" key="7">
    <source>
        <dbReference type="ARBA" id="ARBA00022840"/>
    </source>
</evidence>
<dbReference type="GO" id="GO:0005524">
    <property type="term" value="F:ATP binding"/>
    <property type="evidence" value="ECO:0007669"/>
    <property type="project" value="UniProtKB-KW"/>
</dbReference>
<protein>
    <recommendedName>
        <fullName evidence="2">histidine kinase</fullName>
        <ecNumber evidence="2">2.7.13.3</ecNumber>
    </recommendedName>
</protein>
<dbReference type="GO" id="GO:0000155">
    <property type="term" value="F:phosphorelay sensor kinase activity"/>
    <property type="evidence" value="ECO:0007669"/>
    <property type="project" value="InterPro"/>
</dbReference>
<evidence type="ECO:0000256" key="13">
    <source>
        <dbReference type="SAM" id="Phobius"/>
    </source>
</evidence>
<dbReference type="InterPro" id="IPR009057">
    <property type="entry name" value="Homeodomain-like_sf"/>
</dbReference>
<dbReference type="GO" id="GO:0003700">
    <property type="term" value="F:DNA-binding transcription factor activity"/>
    <property type="evidence" value="ECO:0007669"/>
    <property type="project" value="InterPro"/>
</dbReference>
<feature type="modified residue" description="4-aspartylphosphate" evidence="12">
    <location>
        <position position="1155"/>
    </location>
</feature>
<dbReference type="PROSITE" id="PS00041">
    <property type="entry name" value="HTH_ARAC_FAMILY_1"/>
    <property type="match status" value="1"/>
</dbReference>
<keyword evidence="10" id="KW-0238">DNA-binding</keyword>
<dbReference type="GO" id="GO:0043565">
    <property type="term" value="F:sequence-specific DNA binding"/>
    <property type="evidence" value="ECO:0007669"/>
    <property type="project" value="InterPro"/>
</dbReference>
<dbReference type="Proteomes" id="UP001310022">
    <property type="component" value="Unassembled WGS sequence"/>
</dbReference>
<dbReference type="InterPro" id="IPR011123">
    <property type="entry name" value="Y_Y_Y"/>
</dbReference>
<dbReference type="Gene3D" id="1.10.287.130">
    <property type="match status" value="1"/>
</dbReference>
<dbReference type="SMART" id="SM00342">
    <property type="entry name" value="HTH_ARAC"/>
    <property type="match status" value="1"/>
</dbReference>
<dbReference type="CDD" id="cd00146">
    <property type="entry name" value="PKD"/>
    <property type="match status" value="1"/>
</dbReference>
<evidence type="ECO:0000256" key="4">
    <source>
        <dbReference type="ARBA" id="ARBA00022679"/>
    </source>
</evidence>
<dbReference type="CDD" id="cd00082">
    <property type="entry name" value="HisKA"/>
    <property type="match status" value="1"/>
</dbReference>
<dbReference type="Pfam" id="PF00072">
    <property type="entry name" value="Response_reg"/>
    <property type="match status" value="1"/>
</dbReference>
<keyword evidence="6 17" id="KW-0418">Kinase</keyword>
<feature type="domain" description="Histidine kinase" evidence="15">
    <location>
        <begin position="857"/>
        <end position="1079"/>
    </location>
</feature>
<dbReference type="SMART" id="SM00388">
    <property type="entry name" value="HisKA"/>
    <property type="match status" value="1"/>
</dbReference>
<evidence type="ECO:0000256" key="9">
    <source>
        <dbReference type="ARBA" id="ARBA00023015"/>
    </source>
</evidence>
<dbReference type="InterPro" id="IPR011006">
    <property type="entry name" value="CheY-like_superfamily"/>
</dbReference>
<dbReference type="EC" id="2.7.13.3" evidence="2"/>
<dbReference type="InterPro" id="IPR001789">
    <property type="entry name" value="Sig_transdc_resp-reg_receiver"/>
</dbReference>
<dbReference type="Gene3D" id="3.30.565.10">
    <property type="entry name" value="Histidine kinase-like ATPase, C-terminal domain"/>
    <property type="match status" value="1"/>
</dbReference>
<keyword evidence="3 12" id="KW-0597">Phosphoprotein</keyword>
<dbReference type="PROSITE" id="PS50109">
    <property type="entry name" value="HIS_KIN"/>
    <property type="match status" value="1"/>
</dbReference>
<dbReference type="InterPro" id="IPR036097">
    <property type="entry name" value="HisK_dim/P_sf"/>
</dbReference>
<reference evidence="17 18" key="1">
    <citation type="submission" date="2021-12" db="EMBL/GenBank/DDBJ databases">
        <title>Genome sequencing of bacteria with rrn-lacking chromosome and rrn-plasmid.</title>
        <authorList>
            <person name="Anda M."/>
            <person name="Iwasaki W."/>
        </authorList>
    </citation>
    <scope>NUCLEOTIDE SEQUENCE [LARGE SCALE GENOMIC DNA]</scope>
    <source>
        <strain evidence="17 18">NBRC 15940</strain>
    </source>
</reference>
<keyword evidence="11" id="KW-0804">Transcription</keyword>
<evidence type="ECO:0000256" key="3">
    <source>
        <dbReference type="ARBA" id="ARBA00022553"/>
    </source>
</evidence>
<evidence type="ECO:0000256" key="2">
    <source>
        <dbReference type="ARBA" id="ARBA00012438"/>
    </source>
</evidence>
<accession>A0AAN5APT8</accession>
<dbReference type="InterPro" id="IPR004358">
    <property type="entry name" value="Sig_transdc_His_kin-like_C"/>
</dbReference>
<evidence type="ECO:0000259" key="15">
    <source>
        <dbReference type="PROSITE" id="PS50109"/>
    </source>
</evidence>
<evidence type="ECO:0000256" key="5">
    <source>
        <dbReference type="ARBA" id="ARBA00022741"/>
    </source>
</evidence>
<dbReference type="PANTHER" id="PTHR43547">
    <property type="entry name" value="TWO-COMPONENT HISTIDINE KINASE"/>
    <property type="match status" value="1"/>
</dbReference>
<dbReference type="FunFam" id="3.30.565.10:FF:000037">
    <property type="entry name" value="Hybrid sensor histidine kinase/response regulator"/>
    <property type="match status" value="1"/>
</dbReference>
<dbReference type="InterPro" id="IPR013783">
    <property type="entry name" value="Ig-like_fold"/>
</dbReference>
<keyword evidence="5" id="KW-0547">Nucleotide-binding</keyword>
<feature type="domain" description="HTH araC/xylS-type" evidence="14">
    <location>
        <begin position="1254"/>
        <end position="1353"/>
    </location>
</feature>
<keyword evidence="13" id="KW-0472">Membrane</keyword>
<dbReference type="InterPro" id="IPR011110">
    <property type="entry name" value="Reg_prop"/>
</dbReference>
<dbReference type="InterPro" id="IPR003594">
    <property type="entry name" value="HATPase_dom"/>
</dbReference>
<comment type="caution">
    <text evidence="17">The sequence shown here is derived from an EMBL/GenBank/DDBJ whole genome shotgun (WGS) entry which is preliminary data.</text>
</comment>
<keyword evidence="18" id="KW-1185">Reference proteome</keyword>
<dbReference type="InterPro" id="IPR018062">
    <property type="entry name" value="HTH_AraC-typ_CS"/>
</dbReference>
<dbReference type="FunFam" id="1.10.287.130:FF:000045">
    <property type="entry name" value="Two-component system sensor histidine kinase/response regulator"/>
    <property type="match status" value="1"/>
</dbReference>
<comment type="catalytic activity">
    <reaction evidence="1">
        <text>ATP + protein L-histidine = ADP + protein N-phospho-L-histidine.</text>
        <dbReference type="EC" id="2.7.13.3"/>
    </reaction>
</comment>
<dbReference type="InterPro" id="IPR018060">
    <property type="entry name" value="HTH_AraC"/>
</dbReference>
<dbReference type="SUPFAM" id="SSF63829">
    <property type="entry name" value="Calcium-dependent phosphotriesterase"/>
    <property type="match status" value="2"/>
</dbReference>
<dbReference type="Gene3D" id="2.60.40.10">
    <property type="entry name" value="Immunoglobulins"/>
    <property type="match status" value="1"/>
</dbReference>
<organism evidence="17 18">
    <name type="scientific">Persicobacter diffluens</name>
    <dbReference type="NCBI Taxonomy" id="981"/>
    <lineage>
        <taxon>Bacteria</taxon>
        <taxon>Pseudomonadati</taxon>
        <taxon>Bacteroidota</taxon>
        <taxon>Cytophagia</taxon>
        <taxon>Cytophagales</taxon>
        <taxon>Persicobacteraceae</taxon>
        <taxon>Persicobacter</taxon>
    </lineage>
</organism>
<dbReference type="Gene3D" id="1.10.10.60">
    <property type="entry name" value="Homeodomain-like"/>
    <property type="match status" value="2"/>
</dbReference>
<evidence type="ECO:0000313" key="18">
    <source>
        <dbReference type="Proteomes" id="UP001310022"/>
    </source>
</evidence>
<keyword evidence="7" id="KW-0067">ATP-binding</keyword>
<evidence type="ECO:0000259" key="14">
    <source>
        <dbReference type="PROSITE" id="PS01124"/>
    </source>
</evidence>
<name>A0AAN5APT8_9BACT</name>
<dbReference type="EMBL" id="BQKE01000004">
    <property type="protein sequence ID" value="GJM64183.1"/>
    <property type="molecule type" value="Genomic_DNA"/>
</dbReference>
<dbReference type="SMART" id="SM00448">
    <property type="entry name" value="REC"/>
    <property type="match status" value="1"/>
</dbReference>
<evidence type="ECO:0000256" key="11">
    <source>
        <dbReference type="ARBA" id="ARBA00023163"/>
    </source>
</evidence>
<dbReference type="InterPro" id="IPR036890">
    <property type="entry name" value="HATPase_C_sf"/>
</dbReference>
<dbReference type="PROSITE" id="PS01124">
    <property type="entry name" value="HTH_ARAC_FAMILY_2"/>
    <property type="match status" value="1"/>
</dbReference>
<dbReference type="CDD" id="cd17574">
    <property type="entry name" value="REC_OmpR"/>
    <property type="match status" value="1"/>
</dbReference>
<dbReference type="Gene3D" id="2.130.10.10">
    <property type="entry name" value="YVTN repeat-like/Quinoprotein amine dehydrogenase"/>
    <property type="match status" value="2"/>
</dbReference>
<evidence type="ECO:0000259" key="16">
    <source>
        <dbReference type="PROSITE" id="PS50110"/>
    </source>
</evidence>
<dbReference type="InterPro" id="IPR005467">
    <property type="entry name" value="His_kinase_dom"/>
</dbReference>
<evidence type="ECO:0000256" key="6">
    <source>
        <dbReference type="ARBA" id="ARBA00022777"/>
    </source>
</evidence>
<proteinExistence type="predicted"/>
<keyword evidence="8" id="KW-0902">Two-component regulatory system</keyword>
<dbReference type="PRINTS" id="PR00344">
    <property type="entry name" value="BCTRLSENSOR"/>
</dbReference>
<keyword evidence="13" id="KW-0812">Transmembrane</keyword>
<dbReference type="InterPro" id="IPR003661">
    <property type="entry name" value="HisK_dim/P_dom"/>
</dbReference>
<sequence>MRYLLTFLTLISFHYFALAENLSNTFLRLSYNEGLVNNQATCIYKDSRGFLWFGTSSGLSRYDGQNFKNYTHQEKDTFSIQDNYIQEIVEDQNQDLWIKLRWNYAIFDFDQGKFFYAPHRLQEMGIGLDVDRIYFDLHKQMWVKTSQTNNYQRYDADKKQLVDVFGESSYKEAIPIDFIQFENQYYCLYEDGTIEVFRADDLRLLYRSEYLKSKIKSKYAAGGIYVDRKGKLYVYGDSNGVYCYYPLDKQWIHLGAEANPYSISSDLVSGVLQDDKGRIWISTDHGGVNIFSENLEKLETFYHQPENRKSLSQNSITTMMKDDEGIIWLATYKNGISYYHDAFFKFEHFENIITSPNPLPFNDVNCFAEDKAGNLWIGTNGGGLLYYDRKKEQYTIYKNDPEDAHSLSNNVVVNLLLDQEGQLWVGTYTGGLNRFDGKKFHRYILKDEMLADYFVNSIWCLAELNERYIWLGTLGAGILVLDKKTGQFSKPENTGNMTLPNDFVNHIHVLKDGNLLIATALGIVFYDVDKKSYSNNLYHEGNEKFKISNDNVNDVYEDSRGLLWIASREGLTMIDPVVGKSFLLDKEHDLPQDIMNCILEDNLGNLWVSKSSGISKLQIIRQQGEWQFDVQSFGQEDGLQGLEYNVNAKIRTNAGELAFGGFNGFNLFNPEKIEYKQFESKVIFNDLQLNNRSVKIGEQISGQVLLEKSIEVADQITLPPSVNVFSIDFTAVDYSTGSTKYAYKLEGFEENWTQTAEQYSKVTYTNLYPGTYLLKVKATRSSEFPESFASIKIVVEPPFYLSPAAFLIYFFLLFLSIFASTYFFVRRQRSKLLAEQRKIEREQNQRLDEIKLKFLTNISHEFRTPLTLILTPLEKLIKLNQGNNQYGSLKVIERNAQELLYLVNQLLDFRKLDLHGLEFHPSYGDIVPFVRQICEMFNDSFQRSEINFEFHTDKDAVSFLFDKDKVRKILMNLLGNAIKFTPARGRVTVRINIALGYFLKGDGLELTVCDSGVGIAADDLEHIFTRFYQSSNVEDLGKGGSGIGLNLVKEMVTLHQGQIEVDSTPGAGTEFRVYLPLIYHQSSDMEVQQVEGENTLLPEEKQGNQPTILLVEDNPDFRHFMKEALEGKYQVVEAEEGAKGLELTRKLLPDLVISDVMMPVMDGLELCKTIKSEAEISHIPVILLTARTADEDKIKGYEIGADDYITKPFKMDLLLKRIDQYMARREKAQKNFQKKLEVSPAEVEITPLDEKLINNALKIVEENIGKSDFSVEEMSKELGMSRVHLYKKLTAITGKSPVEFIRIIRLKRGKKLLEKSQMTVSEVAYEVGFNSPRYFSKYFAKEYGMLPSKYLKKIQENNDFHIEL</sequence>
<evidence type="ECO:0000256" key="8">
    <source>
        <dbReference type="ARBA" id="ARBA00023012"/>
    </source>
</evidence>
<dbReference type="SMART" id="SM00387">
    <property type="entry name" value="HATPase_c"/>
    <property type="match status" value="1"/>
</dbReference>
<dbReference type="SUPFAM" id="SSF55874">
    <property type="entry name" value="ATPase domain of HSP90 chaperone/DNA topoisomerase II/histidine kinase"/>
    <property type="match status" value="1"/>
</dbReference>
<dbReference type="InterPro" id="IPR015943">
    <property type="entry name" value="WD40/YVTN_repeat-like_dom_sf"/>
</dbReference>
<keyword evidence="4" id="KW-0808">Transferase</keyword>
<evidence type="ECO:0000313" key="17">
    <source>
        <dbReference type="EMBL" id="GJM64183.1"/>
    </source>
</evidence>
<evidence type="ECO:0000256" key="10">
    <source>
        <dbReference type="ARBA" id="ARBA00023125"/>
    </source>
</evidence>
<dbReference type="Pfam" id="PF07494">
    <property type="entry name" value="Reg_prop"/>
    <property type="match status" value="5"/>
</dbReference>
<dbReference type="SUPFAM" id="SSF52172">
    <property type="entry name" value="CheY-like"/>
    <property type="match status" value="1"/>
</dbReference>
<dbReference type="CDD" id="cd00075">
    <property type="entry name" value="HATPase"/>
    <property type="match status" value="1"/>
</dbReference>
<evidence type="ECO:0000256" key="12">
    <source>
        <dbReference type="PROSITE-ProRule" id="PRU00169"/>
    </source>
</evidence>
<dbReference type="PROSITE" id="PS50110">
    <property type="entry name" value="RESPONSE_REGULATORY"/>
    <property type="match status" value="1"/>
</dbReference>
<dbReference type="Pfam" id="PF07495">
    <property type="entry name" value="Y_Y_Y"/>
    <property type="match status" value="1"/>
</dbReference>
<dbReference type="SUPFAM" id="SSF47384">
    <property type="entry name" value="Homodimeric domain of signal transducing histidine kinase"/>
    <property type="match status" value="1"/>
</dbReference>
<dbReference type="Gene3D" id="3.40.50.2300">
    <property type="match status" value="1"/>
</dbReference>